<sequence>ISGSTHMPIQTPVPQTTKMSRKQSRIISLQAVLPNNTSKTALNIIPQNSKRLYSQVAKENLLIPDTATPQST</sequence>
<dbReference type="Proteomes" id="UP000789901">
    <property type="component" value="Unassembled WGS sequence"/>
</dbReference>
<evidence type="ECO:0000313" key="3">
    <source>
        <dbReference type="Proteomes" id="UP000789901"/>
    </source>
</evidence>
<proteinExistence type="predicted"/>
<dbReference type="EMBL" id="CAJVQB010092789">
    <property type="protein sequence ID" value="CAG8848609.1"/>
    <property type="molecule type" value="Genomic_DNA"/>
</dbReference>
<protein>
    <submittedName>
        <fullName evidence="2">43531_t:CDS:1</fullName>
    </submittedName>
</protein>
<feature type="region of interest" description="Disordered" evidence="1">
    <location>
        <begin position="1"/>
        <end position="22"/>
    </location>
</feature>
<keyword evidence="3" id="KW-1185">Reference proteome</keyword>
<evidence type="ECO:0000256" key="1">
    <source>
        <dbReference type="SAM" id="MobiDB-lite"/>
    </source>
</evidence>
<accession>A0ABN7X5I2</accession>
<comment type="caution">
    <text evidence="2">The sequence shown here is derived from an EMBL/GenBank/DDBJ whole genome shotgun (WGS) entry which is preliminary data.</text>
</comment>
<feature type="non-terminal residue" evidence="2">
    <location>
        <position position="1"/>
    </location>
</feature>
<name>A0ABN7X5I2_GIGMA</name>
<organism evidence="2 3">
    <name type="scientific">Gigaspora margarita</name>
    <dbReference type="NCBI Taxonomy" id="4874"/>
    <lineage>
        <taxon>Eukaryota</taxon>
        <taxon>Fungi</taxon>
        <taxon>Fungi incertae sedis</taxon>
        <taxon>Mucoromycota</taxon>
        <taxon>Glomeromycotina</taxon>
        <taxon>Glomeromycetes</taxon>
        <taxon>Diversisporales</taxon>
        <taxon>Gigasporaceae</taxon>
        <taxon>Gigaspora</taxon>
    </lineage>
</organism>
<reference evidence="2 3" key="1">
    <citation type="submission" date="2021-06" db="EMBL/GenBank/DDBJ databases">
        <authorList>
            <person name="Kallberg Y."/>
            <person name="Tangrot J."/>
            <person name="Rosling A."/>
        </authorList>
    </citation>
    <scope>NUCLEOTIDE SEQUENCE [LARGE SCALE GENOMIC DNA]</scope>
    <source>
        <strain evidence="2 3">120-4 pot B 10/14</strain>
    </source>
</reference>
<feature type="compositionally biased region" description="Polar residues" evidence="1">
    <location>
        <begin position="1"/>
        <end position="18"/>
    </location>
</feature>
<gene>
    <name evidence="2" type="ORF">GMARGA_LOCUS39269</name>
</gene>
<evidence type="ECO:0000313" key="2">
    <source>
        <dbReference type="EMBL" id="CAG8848609.1"/>
    </source>
</evidence>